<protein>
    <submittedName>
        <fullName evidence="1">Uncharacterized protein</fullName>
    </submittedName>
</protein>
<dbReference type="AlphaFoldDB" id="A0A2S9Q5Q7"/>
<accession>A0A2S9Q5Q7</accession>
<reference evidence="1 2" key="1">
    <citation type="submission" date="2018-02" db="EMBL/GenBank/DDBJ databases">
        <title>Whole genome sequencing of endophytic bacterium.</title>
        <authorList>
            <person name="Eedara R."/>
            <person name="Podile A.R."/>
        </authorList>
    </citation>
    <scope>NUCLEOTIDE SEQUENCE [LARGE SCALE GENOMIC DNA]</scope>
    <source>
        <strain evidence="1 2">RP1T</strain>
    </source>
</reference>
<dbReference type="RefSeq" id="WP_068285434.1">
    <property type="nucleotide sequence ID" value="NZ_PUEJ01000012.1"/>
</dbReference>
<evidence type="ECO:0000313" key="2">
    <source>
        <dbReference type="Proteomes" id="UP000237682"/>
    </source>
</evidence>
<organism evidence="1 2">
    <name type="scientific">Labrys okinawensis</name>
    <dbReference type="NCBI Taxonomy" id="346911"/>
    <lineage>
        <taxon>Bacteria</taxon>
        <taxon>Pseudomonadati</taxon>
        <taxon>Pseudomonadota</taxon>
        <taxon>Alphaproteobacteria</taxon>
        <taxon>Hyphomicrobiales</taxon>
        <taxon>Xanthobacteraceae</taxon>
        <taxon>Labrys</taxon>
    </lineage>
</organism>
<name>A0A2S9Q5Q7_9HYPH</name>
<dbReference type="OrthoDB" id="8447348at2"/>
<sequence>MSETWNTKFGSRRVKQALPTIEEALFAAECLNDDFDQQVEIAASLLGVGVEEVRAVAKRSVKPVERRLSLPIAKSPRAAVAPRAVVVEYRTPKRLVGMR</sequence>
<dbReference type="Proteomes" id="UP000237682">
    <property type="component" value="Unassembled WGS sequence"/>
</dbReference>
<dbReference type="EMBL" id="PUEJ01000012">
    <property type="protein sequence ID" value="PRH84650.1"/>
    <property type="molecule type" value="Genomic_DNA"/>
</dbReference>
<gene>
    <name evidence="1" type="ORF">C5L14_26050</name>
</gene>
<evidence type="ECO:0000313" key="1">
    <source>
        <dbReference type="EMBL" id="PRH84650.1"/>
    </source>
</evidence>
<comment type="caution">
    <text evidence="1">The sequence shown here is derived from an EMBL/GenBank/DDBJ whole genome shotgun (WGS) entry which is preliminary data.</text>
</comment>
<keyword evidence="2" id="KW-1185">Reference proteome</keyword>
<proteinExistence type="predicted"/>